<dbReference type="PANTHER" id="PTHR15332">
    <property type="entry name" value="PROPROTEIN CONVERTASE SUBTILISIN_KEXIN TYPE 5-LIKE"/>
    <property type="match status" value="1"/>
</dbReference>
<dbReference type="EMBL" id="AMQN01003671">
    <property type="status" value="NOT_ANNOTATED_CDS"/>
    <property type="molecule type" value="Genomic_DNA"/>
</dbReference>
<dbReference type="InterPro" id="IPR009030">
    <property type="entry name" value="Growth_fac_rcpt_cys_sf"/>
</dbReference>
<dbReference type="SMART" id="SM00261">
    <property type="entry name" value="FU"/>
    <property type="match status" value="4"/>
</dbReference>
<accession>R7T3C9</accession>
<reference evidence="2" key="3">
    <citation type="submission" date="2015-06" db="UniProtKB">
        <authorList>
            <consortium name="EnsemblMetazoa"/>
        </authorList>
    </citation>
    <scope>IDENTIFICATION</scope>
</reference>
<dbReference type="InterPro" id="IPR006212">
    <property type="entry name" value="Furin_repeat"/>
</dbReference>
<sequence>CHSLCDPMLGCSGPEADNCERCVYARLHLHGPCVEACPEGSFLDVNSRLCEMCTEPCLKCRGPDTASECSSCIAGFLLIPELGSCQRQCPQRYYTATHQKVCIRCVNHCKSCPESPDRCLACNDGFESLQDGSVCSAHCQGNEFRNSLLQCSGCDQSCSGCFGPSAAECVECAAGYVSQVNECRRNCSSGFHLDTDSASCLR</sequence>
<evidence type="ECO:0000313" key="2">
    <source>
        <dbReference type="EnsemblMetazoa" id="CapteP106129"/>
    </source>
</evidence>
<dbReference type="PANTHER" id="PTHR15332:SF175">
    <property type="entry name" value="PROPROTEIN CONVERTASE SUBTILISIN_KEXIN TYPE 5-LIKE"/>
    <property type="match status" value="1"/>
</dbReference>
<dbReference type="Proteomes" id="UP000014760">
    <property type="component" value="Unassembled WGS sequence"/>
</dbReference>
<keyword evidence="3" id="KW-1185">Reference proteome</keyword>
<dbReference type="EMBL" id="KB312450">
    <property type="protein sequence ID" value="ELT87217.1"/>
    <property type="molecule type" value="Genomic_DNA"/>
</dbReference>
<dbReference type="EnsemblMetazoa" id="CapteT106129">
    <property type="protein sequence ID" value="CapteP106129"/>
    <property type="gene ID" value="CapteG106129"/>
</dbReference>
<dbReference type="STRING" id="283909.R7T3C9"/>
<reference evidence="3" key="1">
    <citation type="submission" date="2012-12" db="EMBL/GenBank/DDBJ databases">
        <authorList>
            <person name="Hellsten U."/>
            <person name="Grimwood J."/>
            <person name="Chapman J.A."/>
            <person name="Shapiro H."/>
            <person name="Aerts A."/>
            <person name="Otillar R.P."/>
            <person name="Terry A.Y."/>
            <person name="Boore J.L."/>
            <person name="Simakov O."/>
            <person name="Marletaz F."/>
            <person name="Cho S.-J."/>
            <person name="Edsinger-Gonzales E."/>
            <person name="Havlak P."/>
            <person name="Kuo D.-H."/>
            <person name="Larsson T."/>
            <person name="Lv J."/>
            <person name="Arendt D."/>
            <person name="Savage R."/>
            <person name="Osoegawa K."/>
            <person name="de Jong P."/>
            <person name="Lindberg D.R."/>
            <person name="Seaver E.C."/>
            <person name="Weisblat D.A."/>
            <person name="Putnam N.H."/>
            <person name="Grigoriev I.V."/>
            <person name="Rokhsar D.S."/>
        </authorList>
    </citation>
    <scope>NUCLEOTIDE SEQUENCE</scope>
    <source>
        <strain evidence="3">I ESC-2004</strain>
    </source>
</reference>
<dbReference type="SUPFAM" id="SSF57184">
    <property type="entry name" value="Growth factor receptor domain"/>
    <property type="match status" value="2"/>
</dbReference>
<evidence type="ECO:0000313" key="1">
    <source>
        <dbReference type="EMBL" id="ELT87217.1"/>
    </source>
</evidence>
<evidence type="ECO:0000313" key="3">
    <source>
        <dbReference type="Proteomes" id="UP000014760"/>
    </source>
</evidence>
<dbReference type="OMA" id="AVCVQHC"/>
<gene>
    <name evidence="1" type="ORF">CAPTEDRAFT_106129</name>
</gene>
<dbReference type="Gene3D" id="2.10.220.10">
    <property type="entry name" value="Hormone Receptor, Insulin-like Growth Factor Receptor 1, Chain A, domain 2"/>
    <property type="match status" value="3"/>
</dbReference>
<proteinExistence type="predicted"/>
<organism evidence="1">
    <name type="scientific">Capitella teleta</name>
    <name type="common">Polychaete worm</name>
    <dbReference type="NCBI Taxonomy" id="283909"/>
    <lineage>
        <taxon>Eukaryota</taxon>
        <taxon>Metazoa</taxon>
        <taxon>Spiralia</taxon>
        <taxon>Lophotrochozoa</taxon>
        <taxon>Annelida</taxon>
        <taxon>Polychaeta</taxon>
        <taxon>Sedentaria</taxon>
        <taxon>Scolecida</taxon>
        <taxon>Capitellidae</taxon>
        <taxon>Capitella</taxon>
    </lineage>
</organism>
<protein>
    <recommendedName>
        <fullName evidence="4">Growth factor receptor domain-containing protein</fullName>
    </recommendedName>
</protein>
<name>R7T3C9_CAPTE</name>
<reference evidence="1 3" key="2">
    <citation type="journal article" date="2013" name="Nature">
        <title>Insights into bilaterian evolution from three spiralian genomes.</title>
        <authorList>
            <person name="Simakov O."/>
            <person name="Marletaz F."/>
            <person name="Cho S.J."/>
            <person name="Edsinger-Gonzales E."/>
            <person name="Havlak P."/>
            <person name="Hellsten U."/>
            <person name="Kuo D.H."/>
            <person name="Larsson T."/>
            <person name="Lv J."/>
            <person name="Arendt D."/>
            <person name="Savage R."/>
            <person name="Osoegawa K."/>
            <person name="de Jong P."/>
            <person name="Grimwood J."/>
            <person name="Chapman J.A."/>
            <person name="Shapiro H."/>
            <person name="Aerts A."/>
            <person name="Otillar R.P."/>
            <person name="Terry A.Y."/>
            <person name="Boore J.L."/>
            <person name="Grigoriev I.V."/>
            <person name="Lindberg D.R."/>
            <person name="Seaver E.C."/>
            <person name="Weisblat D.A."/>
            <person name="Putnam N.H."/>
            <person name="Rokhsar D.S."/>
        </authorList>
    </citation>
    <scope>NUCLEOTIDE SEQUENCE</scope>
    <source>
        <strain evidence="1 3">I ESC-2004</strain>
    </source>
</reference>
<dbReference type="HOGENOM" id="CLU_1357629_0_0_1"/>
<dbReference type="OrthoDB" id="300641at2759"/>
<feature type="non-terminal residue" evidence="1">
    <location>
        <position position="1"/>
    </location>
</feature>
<dbReference type="AlphaFoldDB" id="R7T3C9"/>
<evidence type="ECO:0008006" key="4">
    <source>
        <dbReference type="Google" id="ProtNLM"/>
    </source>
</evidence>
<dbReference type="CDD" id="cd00064">
    <property type="entry name" value="FU"/>
    <property type="match status" value="2"/>
</dbReference>